<evidence type="ECO:0000313" key="2">
    <source>
        <dbReference type="EMBL" id="MBA0737926.1"/>
    </source>
</evidence>
<keyword evidence="1" id="KW-1133">Transmembrane helix</keyword>
<evidence type="ECO:0000313" key="3">
    <source>
        <dbReference type="Proteomes" id="UP000593579"/>
    </source>
</evidence>
<gene>
    <name evidence="2" type="ORF">Gogos_011343</name>
</gene>
<dbReference type="OrthoDB" id="1743723at2759"/>
<keyword evidence="1" id="KW-0472">Membrane</keyword>
<sequence>LRERYRLELENLTLTTQPVKTLRFFLLAILQYIKRSASYLLAKGGWLMLSSTLIAVLGILLVTIEGPHE</sequence>
<accession>A0A7J9BP16</accession>
<reference evidence="2 3" key="1">
    <citation type="journal article" date="2019" name="Genome Biol. Evol.">
        <title>Insights into the evolution of the New World diploid cottons (Gossypium, subgenus Houzingenia) based on genome sequencing.</title>
        <authorList>
            <person name="Grover C.E."/>
            <person name="Arick M.A. 2nd"/>
            <person name="Thrash A."/>
            <person name="Conover J.L."/>
            <person name="Sanders W.S."/>
            <person name="Peterson D.G."/>
            <person name="Frelichowski J.E."/>
            <person name="Scheffler J.A."/>
            <person name="Scheffler B.E."/>
            <person name="Wendel J.F."/>
        </authorList>
    </citation>
    <scope>NUCLEOTIDE SEQUENCE [LARGE SCALE GENOMIC DNA]</scope>
    <source>
        <strain evidence="2">5</strain>
        <tissue evidence="2">Leaf</tissue>
    </source>
</reference>
<keyword evidence="1" id="KW-0812">Transmembrane</keyword>
<feature type="non-terminal residue" evidence="2">
    <location>
        <position position="1"/>
    </location>
</feature>
<protein>
    <submittedName>
        <fullName evidence="2">Uncharacterized protein</fullName>
    </submittedName>
</protein>
<name>A0A7J9BP16_GOSGO</name>
<feature type="non-terminal residue" evidence="2">
    <location>
        <position position="69"/>
    </location>
</feature>
<feature type="transmembrane region" description="Helical" evidence="1">
    <location>
        <begin position="45"/>
        <end position="64"/>
    </location>
</feature>
<dbReference type="EMBL" id="JABEZY010000005">
    <property type="protein sequence ID" value="MBA0737926.1"/>
    <property type="molecule type" value="Genomic_DNA"/>
</dbReference>
<proteinExistence type="predicted"/>
<evidence type="ECO:0000256" key="1">
    <source>
        <dbReference type="SAM" id="Phobius"/>
    </source>
</evidence>
<keyword evidence="3" id="KW-1185">Reference proteome</keyword>
<dbReference type="Proteomes" id="UP000593579">
    <property type="component" value="Unassembled WGS sequence"/>
</dbReference>
<organism evidence="2 3">
    <name type="scientific">Gossypium gossypioides</name>
    <name type="common">Mexican cotton</name>
    <name type="synonym">Selera gossypioides</name>
    <dbReference type="NCBI Taxonomy" id="34282"/>
    <lineage>
        <taxon>Eukaryota</taxon>
        <taxon>Viridiplantae</taxon>
        <taxon>Streptophyta</taxon>
        <taxon>Embryophyta</taxon>
        <taxon>Tracheophyta</taxon>
        <taxon>Spermatophyta</taxon>
        <taxon>Magnoliopsida</taxon>
        <taxon>eudicotyledons</taxon>
        <taxon>Gunneridae</taxon>
        <taxon>Pentapetalae</taxon>
        <taxon>rosids</taxon>
        <taxon>malvids</taxon>
        <taxon>Malvales</taxon>
        <taxon>Malvaceae</taxon>
        <taxon>Malvoideae</taxon>
        <taxon>Gossypium</taxon>
    </lineage>
</organism>
<comment type="caution">
    <text evidence="2">The sequence shown here is derived from an EMBL/GenBank/DDBJ whole genome shotgun (WGS) entry which is preliminary data.</text>
</comment>
<dbReference type="AlphaFoldDB" id="A0A7J9BP16"/>